<accession>A0A484KA81</accession>
<evidence type="ECO:0000259" key="2">
    <source>
        <dbReference type="SMART" id="SM00481"/>
    </source>
</evidence>
<feature type="domain" description="Polymerase/histidinol phosphatase N-terminal" evidence="2">
    <location>
        <begin position="81"/>
        <end position="146"/>
    </location>
</feature>
<dbReference type="GO" id="GO:0035312">
    <property type="term" value="F:5'-3' DNA exonuclease activity"/>
    <property type="evidence" value="ECO:0007669"/>
    <property type="project" value="TreeGrafter"/>
</dbReference>
<dbReference type="Gene3D" id="3.20.20.140">
    <property type="entry name" value="Metal-dependent hydrolases"/>
    <property type="match status" value="1"/>
</dbReference>
<dbReference type="Pfam" id="PF02811">
    <property type="entry name" value="PHP"/>
    <property type="match status" value="1"/>
</dbReference>
<protein>
    <recommendedName>
        <fullName evidence="2">Polymerase/histidinol phosphatase N-terminal domain-containing protein</fullName>
    </recommendedName>
</protein>
<name>A0A484KA81_9ASTE</name>
<dbReference type="Proteomes" id="UP000595140">
    <property type="component" value="Unassembled WGS sequence"/>
</dbReference>
<dbReference type="PANTHER" id="PTHR42924">
    <property type="entry name" value="EXONUCLEASE"/>
    <property type="match status" value="1"/>
</dbReference>
<feature type="region of interest" description="Disordered" evidence="1">
    <location>
        <begin position="1"/>
        <end position="43"/>
    </location>
</feature>
<dbReference type="InterPro" id="IPR004013">
    <property type="entry name" value="PHP_dom"/>
</dbReference>
<keyword evidence="4" id="KW-1185">Reference proteome</keyword>
<dbReference type="InterPro" id="IPR016195">
    <property type="entry name" value="Pol/histidinol_Pase-like"/>
</dbReference>
<sequence length="433" mass="48023">MTGGKEIQKKASIGNGSGKGKNKKNKTKNKRGGNKRKTAPEQSSAHTSVCEWVFLDQKSSSKNLDGDFLVHRNQRRENLVFEMHCHSTHSDGFLPPSKVVERAHQNGVKVLSLTDHDTLSGIPEALEAASRFGIKIIPGVEVSTIFFPRGEPGSEEHVHILAYYSSCGPTKADKVEKMLHDIKEGRFVRAKNMVSKLNQLKFPLKWEAVLRIAGKDAAPGRVHVARAMVEAGYVENLKQAFAWYLYDGGPAYATGSEPVAEEAVKLICETGGIAVLAHPWTLKNPVAITRRLKEAGLQGIEAYRSDGKVEPYSNLADTYDLVKLGESDFHGKFGEYESELGSVSLPVLAVHEFLKRARPIWRRAIADILENYVDHPTESNFQLIKKYCGRPMRSGSANEFITQCLSSWLTNEERQNAEFDAIKLKVSGMSIDT</sequence>
<dbReference type="PANTHER" id="PTHR42924:SF3">
    <property type="entry name" value="POLYMERASE_HISTIDINOL PHOSPHATASE N-TERMINAL DOMAIN-CONTAINING PROTEIN"/>
    <property type="match status" value="1"/>
</dbReference>
<reference evidence="3 4" key="1">
    <citation type="submission" date="2018-04" db="EMBL/GenBank/DDBJ databases">
        <authorList>
            <person name="Vogel A."/>
        </authorList>
    </citation>
    <scope>NUCLEOTIDE SEQUENCE [LARGE SCALE GENOMIC DNA]</scope>
</reference>
<dbReference type="InterPro" id="IPR003141">
    <property type="entry name" value="Pol/His_phosphatase_N"/>
</dbReference>
<dbReference type="Gene3D" id="1.10.150.650">
    <property type="match status" value="1"/>
</dbReference>
<dbReference type="GO" id="GO:0004534">
    <property type="term" value="F:5'-3' RNA exonuclease activity"/>
    <property type="evidence" value="ECO:0007669"/>
    <property type="project" value="TreeGrafter"/>
</dbReference>
<organism evidence="3 4">
    <name type="scientific">Cuscuta campestris</name>
    <dbReference type="NCBI Taxonomy" id="132261"/>
    <lineage>
        <taxon>Eukaryota</taxon>
        <taxon>Viridiplantae</taxon>
        <taxon>Streptophyta</taxon>
        <taxon>Embryophyta</taxon>
        <taxon>Tracheophyta</taxon>
        <taxon>Spermatophyta</taxon>
        <taxon>Magnoliopsida</taxon>
        <taxon>eudicotyledons</taxon>
        <taxon>Gunneridae</taxon>
        <taxon>Pentapetalae</taxon>
        <taxon>asterids</taxon>
        <taxon>lamiids</taxon>
        <taxon>Solanales</taxon>
        <taxon>Convolvulaceae</taxon>
        <taxon>Cuscuteae</taxon>
        <taxon>Cuscuta</taxon>
        <taxon>Cuscuta subgen. Grammica</taxon>
        <taxon>Cuscuta sect. Cleistogrammica</taxon>
    </lineage>
</organism>
<gene>
    <name evidence="3" type="ORF">CCAM_LOCUS858</name>
</gene>
<evidence type="ECO:0000256" key="1">
    <source>
        <dbReference type="SAM" id="MobiDB-lite"/>
    </source>
</evidence>
<dbReference type="InterPro" id="IPR052018">
    <property type="entry name" value="PHP_domain"/>
</dbReference>
<dbReference type="FunFam" id="1.10.150.650:FF:000002">
    <property type="entry name" value="PHP domain-containing protein"/>
    <property type="match status" value="1"/>
</dbReference>
<proteinExistence type="predicted"/>
<dbReference type="SUPFAM" id="SSF89550">
    <property type="entry name" value="PHP domain-like"/>
    <property type="match status" value="1"/>
</dbReference>
<evidence type="ECO:0000313" key="4">
    <source>
        <dbReference type="Proteomes" id="UP000595140"/>
    </source>
</evidence>
<dbReference type="OrthoDB" id="16564at2759"/>
<dbReference type="EMBL" id="OOIL02000002">
    <property type="protein sequence ID" value="VFQ59082.1"/>
    <property type="molecule type" value="Genomic_DNA"/>
</dbReference>
<dbReference type="CDD" id="cd07438">
    <property type="entry name" value="PHP_HisPPase_AMP"/>
    <property type="match status" value="1"/>
</dbReference>
<dbReference type="AlphaFoldDB" id="A0A484KA81"/>
<evidence type="ECO:0000313" key="3">
    <source>
        <dbReference type="EMBL" id="VFQ59082.1"/>
    </source>
</evidence>
<feature type="compositionally biased region" description="Basic residues" evidence="1">
    <location>
        <begin position="20"/>
        <end position="37"/>
    </location>
</feature>
<dbReference type="SMART" id="SM00481">
    <property type="entry name" value="POLIIIAc"/>
    <property type="match status" value="1"/>
</dbReference>